<dbReference type="InterPro" id="IPR036922">
    <property type="entry name" value="Rieske_2Fe-2S_sf"/>
</dbReference>
<dbReference type="InterPro" id="IPR038010">
    <property type="entry name" value="YhfW_C"/>
</dbReference>
<reference evidence="7 8" key="1">
    <citation type="submission" date="2021-11" db="EMBL/GenBank/DDBJ databases">
        <title>Genomic of Niabella pedocola.</title>
        <authorList>
            <person name="Wu T."/>
        </authorList>
    </citation>
    <scope>NUCLEOTIDE SEQUENCE [LARGE SCALE GENOMIC DNA]</scope>
    <source>
        <strain evidence="7 8">JCM 31011</strain>
    </source>
</reference>
<keyword evidence="3" id="KW-0408">Iron</keyword>
<proteinExistence type="predicted"/>
<dbReference type="SUPFAM" id="SSF50022">
    <property type="entry name" value="ISP domain"/>
    <property type="match status" value="1"/>
</dbReference>
<comment type="caution">
    <text evidence="7">The sequence shown here is derived from an EMBL/GenBank/DDBJ whole genome shotgun (WGS) entry which is preliminary data.</text>
</comment>
<dbReference type="RefSeq" id="WP_231002727.1">
    <property type="nucleotide sequence ID" value="NZ_JAJNEC010000003.1"/>
</dbReference>
<evidence type="ECO:0000256" key="1">
    <source>
        <dbReference type="ARBA" id="ARBA00022714"/>
    </source>
</evidence>
<dbReference type="CDD" id="cd03477">
    <property type="entry name" value="Rieske_YhfW_C"/>
    <property type="match status" value="1"/>
</dbReference>
<dbReference type="InterPro" id="IPR006076">
    <property type="entry name" value="FAD-dep_OxRdtase"/>
</dbReference>
<keyword evidence="5" id="KW-1015">Disulfide bond</keyword>
<dbReference type="SUPFAM" id="SSF51905">
    <property type="entry name" value="FAD/NAD(P)-binding domain"/>
    <property type="match status" value="1"/>
</dbReference>
<organism evidence="7 8">
    <name type="scientific">Niabella pedocola</name>
    <dbReference type="NCBI Taxonomy" id="1752077"/>
    <lineage>
        <taxon>Bacteria</taxon>
        <taxon>Pseudomonadati</taxon>
        <taxon>Bacteroidota</taxon>
        <taxon>Chitinophagia</taxon>
        <taxon>Chitinophagales</taxon>
        <taxon>Chitinophagaceae</taxon>
        <taxon>Niabella</taxon>
    </lineage>
</organism>
<feature type="domain" description="Rieske" evidence="6">
    <location>
        <begin position="419"/>
        <end position="505"/>
    </location>
</feature>
<accession>A0ABS8PL44</accession>
<dbReference type="InterPro" id="IPR005805">
    <property type="entry name" value="Rieske_Fe-S_prot_C"/>
</dbReference>
<evidence type="ECO:0000259" key="6">
    <source>
        <dbReference type="PROSITE" id="PS51296"/>
    </source>
</evidence>
<evidence type="ECO:0000313" key="7">
    <source>
        <dbReference type="EMBL" id="MCD2421826.1"/>
    </source>
</evidence>
<evidence type="ECO:0000256" key="5">
    <source>
        <dbReference type="ARBA" id="ARBA00023157"/>
    </source>
</evidence>
<keyword evidence="4" id="KW-0411">Iron-sulfur</keyword>
<dbReference type="PANTHER" id="PTHR13847">
    <property type="entry name" value="SARCOSINE DEHYDROGENASE-RELATED"/>
    <property type="match status" value="1"/>
</dbReference>
<dbReference type="Pfam" id="PF01266">
    <property type="entry name" value="DAO"/>
    <property type="match status" value="1"/>
</dbReference>
<dbReference type="Proteomes" id="UP001199816">
    <property type="component" value="Unassembled WGS sequence"/>
</dbReference>
<keyword evidence="8" id="KW-1185">Reference proteome</keyword>
<keyword evidence="2" id="KW-0479">Metal-binding</keyword>
<dbReference type="Gene3D" id="2.102.10.10">
    <property type="entry name" value="Rieske [2Fe-2S] iron-sulphur domain"/>
    <property type="match status" value="1"/>
</dbReference>
<dbReference type="Gene3D" id="3.30.9.10">
    <property type="entry name" value="D-Amino Acid Oxidase, subunit A, domain 2"/>
    <property type="match status" value="1"/>
</dbReference>
<dbReference type="PROSITE" id="PS51296">
    <property type="entry name" value="RIESKE"/>
    <property type="match status" value="1"/>
</dbReference>
<dbReference type="Gene3D" id="3.50.50.60">
    <property type="entry name" value="FAD/NAD(P)-binding domain"/>
    <property type="match status" value="1"/>
</dbReference>
<sequence>MNRDAFTTTLWQDGFNIRIPEKETGNVPFDVIIVGAGITGITTGLLLQRAGKKCLILEAHTVCFGTSSATTAHLNTVLDNTYPGLIKKFGANNALLIAQGAKEAIHLIKAHIRHYQIDCDFEEKTGYLYAQNKKEDAELETLLEGMLTVGIEAAPSLTTPVPVPFTTAIRFPEQAQFHPLKYLFALIHQFLAAGGTIREATMVQQVAEKENVREVFTTTGVYRATDIVYATHIPPGVNLLHFRCAPYRSYVLGIRLKDNSYPDALVYDIEDPYHYFRTARYQGTPLLIIGGCDHKTGHEVNTEQVFRELEAYAASYFNIGSVPYRWSSQYYEPADGLPYIGLLPGNDDHLYVATGYSGNGMIFGTLAGRILSDLITGVDNPYADLLAPSRIKPVAGFTNFIKENADVVKHFIGDRLSVETLEVLAALAPGEGKVVKYDGQSIAAYKDPQGKIFTLDPVCPHAGCLVQWNNAERSWDCPCHGSRFDVTGAVLSGPAQKALEQLGGS</sequence>
<keyword evidence="1" id="KW-0001">2Fe-2S</keyword>
<protein>
    <submittedName>
        <fullName evidence="7">FAD-dependent oxidoreductase</fullName>
    </submittedName>
</protein>
<name>A0ABS8PL44_9BACT</name>
<gene>
    <name evidence="7" type="ORF">LQ567_03575</name>
</gene>
<evidence type="ECO:0000256" key="3">
    <source>
        <dbReference type="ARBA" id="ARBA00023004"/>
    </source>
</evidence>
<dbReference type="InterPro" id="IPR017941">
    <property type="entry name" value="Rieske_2Fe-2S"/>
</dbReference>
<evidence type="ECO:0000256" key="2">
    <source>
        <dbReference type="ARBA" id="ARBA00022723"/>
    </source>
</evidence>
<dbReference type="PRINTS" id="PR00162">
    <property type="entry name" value="RIESKE"/>
</dbReference>
<dbReference type="Pfam" id="PF00355">
    <property type="entry name" value="Rieske"/>
    <property type="match status" value="1"/>
</dbReference>
<evidence type="ECO:0000313" key="8">
    <source>
        <dbReference type="Proteomes" id="UP001199816"/>
    </source>
</evidence>
<evidence type="ECO:0000256" key="4">
    <source>
        <dbReference type="ARBA" id="ARBA00023014"/>
    </source>
</evidence>
<dbReference type="InterPro" id="IPR036188">
    <property type="entry name" value="FAD/NAD-bd_sf"/>
</dbReference>
<dbReference type="EMBL" id="JAJNEC010000003">
    <property type="protein sequence ID" value="MCD2421826.1"/>
    <property type="molecule type" value="Genomic_DNA"/>
</dbReference>